<dbReference type="PROSITE" id="PS51484">
    <property type="entry name" value="G8"/>
    <property type="match status" value="2"/>
</dbReference>
<evidence type="ECO:0000313" key="17">
    <source>
        <dbReference type="Proteomes" id="UP001642483"/>
    </source>
</evidence>
<dbReference type="Proteomes" id="UP001642483">
    <property type="component" value="Unassembled WGS sequence"/>
</dbReference>
<dbReference type="Pfam" id="PF07691">
    <property type="entry name" value="PA14"/>
    <property type="match status" value="1"/>
</dbReference>
<protein>
    <recommendedName>
        <fullName evidence="18">Fibrocystin-L</fullName>
    </recommendedName>
</protein>
<evidence type="ECO:0000256" key="1">
    <source>
        <dbReference type="ARBA" id="ARBA00004167"/>
    </source>
</evidence>
<keyword evidence="10" id="KW-0325">Glycoprotein</keyword>
<feature type="domain" description="G8" evidence="14">
    <location>
        <begin position="2130"/>
        <end position="2253"/>
    </location>
</feature>
<dbReference type="InterPro" id="IPR013783">
    <property type="entry name" value="Ig-like_fold"/>
</dbReference>
<accession>A0ABP0FTK6</accession>
<keyword evidence="7" id="KW-0677">Repeat</keyword>
<evidence type="ECO:0000256" key="12">
    <source>
        <dbReference type="SAM" id="Phobius"/>
    </source>
</evidence>
<dbReference type="Gene3D" id="2.60.40.10">
    <property type="entry name" value="Immunoglobulins"/>
    <property type="match status" value="13"/>
</dbReference>
<dbReference type="InterPro" id="IPR019316">
    <property type="entry name" value="G8_domain"/>
</dbReference>
<evidence type="ECO:0000256" key="5">
    <source>
        <dbReference type="ARBA" id="ARBA00022692"/>
    </source>
</evidence>
<proteinExistence type="predicted"/>
<dbReference type="InterPro" id="IPR011050">
    <property type="entry name" value="Pectin_lyase_fold/virulence"/>
</dbReference>
<reference evidence="16 17" key="1">
    <citation type="submission" date="2024-02" db="EMBL/GenBank/DDBJ databases">
        <authorList>
            <person name="Daric V."/>
            <person name="Darras S."/>
        </authorList>
    </citation>
    <scope>NUCLEOTIDE SEQUENCE [LARGE SCALE GENOMIC DNA]</scope>
</reference>
<dbReference type="Pfam" id="PF24606">
    <property type="entry name" value="CEMIP_beta-hel"/>
    <property type="match status" value="1"/>
</dbReference>
<dbReference type="SUPFAM" id="SSF81296">
    <property type="entry name" value="E set domains"/>
    <property type="match status" value="12"/>
</dbReference>
<dbReference type="InterPro" id="IPR011658">
    <property type="entry name" value="PA14_dom"/>
</dbReference>
<dbReference type="EMBL" id="CAWYQH010000096">
    <property type="protein sequence ID" value="CAK8682970.1"/>
    <property type="molecule type" value="Genomic_DNA"/>
</dbReference>
<evidence type="ECO:0000259" key="15">
    <source>
        <dbReference type="PROSITE" id="PS51820"/>
    </source>
</evidence>
<dbReference type="SMART" id="SM00429">
    <property type="entry name" value="IPT"/>
    <property type="match status" value="11"/>
</dbReference>
<evidence type="ECO:0000256" key="6">
    <source>
        <dbReference type="ARBA" id="ARBA00022729"/>
    </source>
</evidence>
<dbReference type="SUPFAM" id="SSF51126">
    <property type="entry name" value="Pectin lyase-like"/>
    <property type="match status" value="2"/>
</dbReference>
<keyword evidence="11" id="KW-0966">Cell projection</keyword>
<dbReference type="InterPro" id="IPR014756">
    <property type="entry name" value="Ig_E-set"/>
</dbReference>
<feature type="domain" description="PA14" evidence="15">
    <location>
        <begin position="321"/>
        <end position="466"/>
    </location>
</feature>
<keyword evidence="5 12" id="KW-0812">Transmembrane</keyword>
<dbReference type="InterPro" id="IPR012334">
    <property type="entry name" value="Pectin_lyas_fold"/>
</dbReference>
<dbReference type="PROSITE" id="PS51820">
    <property type="entry name" value="PA14"/>
    <property type="match status" value="1"/>
</dbReference>
<dbReference type="Pfam" id="PF01833">
    <property type="entry name" value="TIG"/>
    <property type="match status" value="12"/>
</dbReference>
<dbReference type="SMART" id="SM00710">
    <property type="entry name" value="PbH1"/>
    <property type="match status" value="9"/>
</dbReference>
<evidence type="ECO:0000313" key="16">
    <source>
        <dbReference type="EMBL" id="CAK8682970.1"/>
    </source>
</evidence>
<dbReference type="SUPFAM" id="SSF56988">
    <property type="entry name" value="Anthrax protective antigen"/>
    <property type="match status" value="1"/>
</dbReference>
<dbReference type="PANTHER" id="PTHR46769">
    <property type="entry name" value="POLYCYSTIC KIDNEY AND HEPATIC DISEASE 1 (AUTOSOMAL RECESSIVE)-LIKE 1"/>
    <property type="match status" value="1"/>
</dbReference>
<dbReference type="CDD" id="cd00603">
    <property type="entry name" value="IPT_PCSR"/>
    <property type="match status" value="10"/>
</dbReference>
<dbReference type="InterPro" id="IPR055401">
    <property type="entry name" value="CEMIP_beta-hel_dom"/>
</dbReference>
<feature type="domain" description="G8" evidence="14">
    <location>
        <begin position="2990"/>
        <end position="3112"/>
    </location>
</feature>
<dbReference type="Gene3D" id="2.160.20.10">
    <property type="entry name" value="Single-stranded right-handed beta-helix, Pectin lyase-like"/>
    <property type="match status" value="1"/>
</dbReference>
<sequence length="4468" mass="484875">MLWSTIFVVALLRTAVNGQDPRISSIQPRQGGRGGATKIQVFGSDFPSEFSFNGNVIKQVHLVSGHKVYECKLNVAASDERQIVCYTPAMTVGTYYVRMTIHNLPLKDSSYCGGNKNYWSCSFRVYDNRTPLVSALNWTSGEPQNLIKVYGNIFTNLVSSNAVQATNGNTASIIRVWSTSGQTCHLFGESGEPHNIALSSGSNWGTFTCLLNGTYVGSQRISFIVDPGYSRSEPDKSIVYVDAKDDLYMLQTYAVINDVSPKTGSTLGGTTLTISGNFFDDSSGIKARVLVGGQPCTVQSVTTTEITCVTLEQPTDQKLYSGGRGFNLERQFNQNNISAVVNSSSSDYWSNWTDKMNFNNINGNNFVSRVRGFFVPSKTAQYRFIVLADKQIRFYINPTGDNPDDKQLAIEQKTANLRKTSETPYTLTAGTEYYYEINHWGYNNHAKIKLSAYVDKTNYSPGQTSWSFNEIQHIKISSDVQREIQTIRFENWDAQNATQSTWTVKLSCSDTITNCSGSLFRFSLFGTKSGGITFGATGDIVKAEVEKMVALAGEEVEVTESVDEYNITFQSSRGQMPLLAESSNPTLLSITLSETITGVPDLKTFTFSVNNLVSAPVTYTTATTSDVAAAVSSLFGPKCPNSLERGIGHTVGYYNDFESEGWANGGVRTSKESFCGVRSAKNPNYIFYAYDKQPAYLLFQHPFVCFAYKGRISNRLRVSFTYVDPTTLKGATIYRDLYSVGLVDSTEEPQVWRHFCYDLKEKLQLVYPSVPSFMMKYIRVFPVSGRDLYLDNVFIGGNLASDEDTRQAALDFIIPSAVPDVKIKNVDVTKNNNSYTMTFTTLDCGYEFPLIGFAFAETSETISTDHDKYVFGSDAGTSPQVHVFRNNSASPPVTGTFDLSFVDLSYGQLTGLAGDIEAKDLQIQLQTLPKIDHVEVTRSDNCYGYDYKVKFTLPNGGYPLMSANVTNLEPKKHSAAVEIILEKDGGLYMSPIHGDFVRTIHEKPQVQVFINDIPSHCSGHFDDDSSTSCDFEWTSEATPVVTSVSPSSVSAEDAITIKGSGFTSTGSPAAVILVGGVLCTITAIDDTNIQCQLGNSPSGKQPIALNIVGKGSPSIASGASIEITVTGRIDAISPNNGSQAGCTRVTITGSGFDSTSNVTIGGSPCFVATAEYNSITCTAPAAPSTGLVSIVVTTGGYSVSLTDAYTYDSPAATITSISSNSFTVDGGTEVTITGSGFGITAGQVLIGDATATISSWSDTSINIMTPSLAADTYYLKVVVGEDGCAGFPRAVTYEFSVSSIAPDKGSLAGGTTVTLTGSGFTSGTNVSIGDVKCGDVSVTSDNSLTCVTEPKGVTYLVTNTGSHRTYGRGYAWNPSTVNMKVGDLLSVHWSISAWLDKSLIGLYSTDSAMSNTYDGEGFQAPASREGQYRYRFNKVGKFHFSSGCIDSPQCQVYMRLTVEVTDATKKFGSVKATLGNRTETCDTCIFTCDYAETPIVTNISPNTGTTATEITIQGTGFSTPTTVKIGGKTCDVTGITTNATITCQIPASEELAVGIYHPVVVNVDGKGDALLQMQSLIKRLFALTPLITGISPNKGSLAGGTKITIQGSGFTNKSVVVITEHKVLCDVIEGESTYGSLVCITRASATTSGNISVTVDVYAAQCAAGVDCSFEYADSATPVVTGRSTNEDFSALSLTLNGTKFGADTSAVIVTLSSGMIMTSCTITSVTDTQIECDLVSRLPVGTNTISVSISGAKGLARFDDPSHKNIDSPKTISNPTPTNGSVNGGTTLAITGNGFVKDDVTVQVGGVYCVIIDVTLSKITCTTGARVAGPVSVEVVSNGVRYRTVSYEYSNAATPTIANVSPVTGAGGDTIKLTGTQLGNFVGDVSVTVGGIECSVTSSDDTTLECTLGDREGGPASIEVTVAGLGFATVSVSVSFLYDFNVVDFSPKTGSYGGSQLVTIDGAGFSNHTIVHICDLPCTLESHSSTQITCRTSANSDYVDSSDSTTCGVKVTNEAQIEDFAITAGSNYTYSGAQTPTITGVTPERGGTGGGTEITITGSGFTMTSSVPTVSIDGSDCVISASNDTSISCRTSSHKGSIKTKVTVRVGELGIATQDGADFFYIDRWSSVFTWGGKSLPTDEDFVIIQAGQTVLLDTQTAVLKMLLIDGGELIFDEAEDANVSLRAENILIVNNGRLQVGTEAEPYKGNAEIVMYGHLRSPELPIYGAKTLGLRSGTLDLHGRHIPNPWSVLAATADVGATQITLKHSLINWQVGDEIVIASTGQRHSQRENEKRKITNILGLTITLDSALEYKHLGVTEVLDDGTKVELRAEVGLLSRNVVFRGTNDVAWNDEIEACETGFQTGQFATQTCFQGRFGEEAGSDQFGGSIMIHSSLPNSGEVEARIENIEVTYVGQAFRLGRYPIHFHLMGDVSGMYVKRCAIHHTFNRAVTIHGTHNLLVESNVVYDVMGGAIFIEDGIETGNTIQYNLAVFVRQSTSLLNDDITPAAYWVTNPNNTLRHNHAAGGTHFGFWYRMHKHPDGPSYTSTVCQQNVELGEFRNNTVHSQGWYGLWIFQSYFPMKGSSCDSTEPSPAKFDSLTTWHCEKGAEWVNCGAIQFNNFVMVNNEDTGIDIKLISGIAWGDAKITNLTVVGHTSNSDASHTKIGLTFPLAPWFFVDGAKFFNFDTGGVALKGTTAQGTCSVNCGGFYYWFARIEYKSVTKRLLWRWPHEGVFLDIDGSLTADASGAPGTAGTTVVPYTGLVNTDDCPVWSDDLYSSGVQAAICKNGNRFHRFALNNPDPYSLRGKYMVFVNGHGNATSSYLWKRLTHNQGWMALLPSRDEIFVYFKNGNQFTNFTYSAKLYDFKEDDYVIVKHKLMQTPDVIQIYGQEKKIVGETTELTATSSNLDWHFDEDTKELYIMVSGRTESPSRKRRATLGVVQDDYKHIYLSPRTYRCFYEKCIQPLSPEQVPPERERPVSYSRFSSLANPCVTWSDDNRTLTIHHKNSDGELCWVVADMSSIYVDSVIIEGVLEFDQDTNVSAITILVLGGRIIAGATETEPFAHKLQIELRGRHDTERVALPGINLGSKAIGCFGGCDFHGKKRTPSWTRLAQTVTAGTKQIIVQDVVDWVAGEEIVITTTGYDSQETEKHVIAAVATDGVTITLENTLAHRHMGETYTVGQHSYDMRAEVGLLSRNIKIIGQLYDDIDKEAYGARVLVSSVRAKNVNNEYILAFGYARFSNVEFHRTGQEGWTNRWDPRFSLAWVGTGASTNARPAYVKGCAFHDGYSTAIGTFGADDVNITGNVVHRTIFDGIRLTGAGHQLVNNLVTVTLFRGTWGDRMEWNNFVDWHASFEVAEASSLIMKGNVAAGSERRGFHIDGEACDAPEDDNAWTGNVAHGCLHGIQIFTADGVGTCSMIRNFVVYKSWDYGIYHQTQVSVHINNTVIADSIVGYLPYIFAPAALSHGQADKIARMTNVLCVGRSQHFDPDLDKMDEQTDKNLRVRNYGPSRQAPRNIYNGKTCVILPMFQSAPNGAPFKPFHLNKNYPSVRGLLDIDGLHAQNYNLNSDGTRDLIFFTNPGNEDIFHPTYLRNIVLSNVDDDSKVYYARPSLGKINPSDCVDMECDGMKNVLIKDFDGGFIGGTGGSVIPQAEYEWNRDPRRGLGDYRIPKALLTTPSGERIPVNNIIGERGILRDPAECTVNPTWQAYRCPRERFDHRMLVIESLDPDTETRRLSPLALLSERYIDLFNGPQDHGWCFGYTCQKRISTFYTIVATGHHYDVYFTGYAPKKLRLTLLNVDDDITLRVAIWYARPEKLEVFRYNSDDSITPENYDYDVDKDKWIYKRPETDGQYRPAINSRIHGANFMDLKKDLLYVTLRGGEPIDIKTAPAVILAFGFPAISIDEFFGENLISNLAIYLGVPDDKIRIVDVVEETSSRKRRSTTGGTVTYMIQFSDEISNSSVIGNETLAAEVLNNKTEALLLDYQTGHLWELLNVTEGSSLSTSVASTSNTSGDTGNETLVQHSIPTQLVVSSLPSTVEEYVVIDPQPMVSILDADNQVVSTLGGTWMVTVSLDTSGTDADDSATLLGTTTVAVSNGYASFNDLKITHSGTGYVLRFSISAPSGISLTTTDPTIDISLRTVNIGLPSGVEGYIEHNNPVGITLELQDVNGVTLENIGYKGHTWKVDVSLDDSSIYGSTRVVGATTFTFNFATGQTVTTGLSLTNTVSYYHYNLRFRVYTEPALYDFALEGPTLQFISSSDDIHTSATNIKKLKIEFIGQPYTSRTTSASISTFKAYFHNVVVEQTTEVLITNTDASEISNGNTEVSFDVGSSNATAVDIAVTTVSDFLVATDNGLSFGGSRLVVADTSCVVTIDGTCDTSVTSTTTTESWIYVVVGVVMAIVLAAGIIAFSCVMKRAKMNKVGDMRGCFDANSSRGASPILDSFYTSSSASSATPDLYNRRPMTSTHA</sequence>
<dbReference type="Pfam" id="PF10162">
    <property type="entry name" value="G8"/>
    <property type="match status" value="2"/>
</dbReference>
<evidence type="ECO:0000256" key="10">
    <source>
        <dbReference type="ARBA" id="ARBA00023180"/>
    </source>
</evidence>
<organism evidence="16 17">
    <name type="scientific">Clavelina lepadiformis</name>
    <name type="common">Light-bulb sea squirt</name>
    <name type="synonym">Ascidia lepadiformis</name>
    <dbReference type="NCBI Taxonomy" id="159417"/>
    <lineage>
        <taxon>Eukaryota</taxon>
        <taxon>Metazoa</taxon>
        <taxon>Chordata</taxon>
        <taxon>Tunicata</taxon>
        <taxon>Ascidiacea</taxon>
        <taxon>Aplousobranchia</taxon>
        <taxon>Clavelinidae</taxon>
        <taxon>Clavelina</taxon>
    </lineage>
</organism>
<dbReference type="InterPro" id="IPR002909">
    <property type="entry name" value="IPT_dom"/>
</dbReference>
<name>A0ABP0FTK6_CLALP</name>
<dbReference type="PANTHER" id="PTHR46769:SF2">
    <property type="entry name" value="FIBROCYSTIN-L ISOFORM 2 PRECURSOR-RELATED"/>
    <property type="match status" value="1"/>
</dbReference>
<evidence type="ECO:0008006" key="18">
    <source>
        <dbReference type="Google" id="ProtNLM"/>
    </source>
</evidence>
<comment type="caution">
    <text evidence="16">The sequence shown here is derived from an EMBL/GenBank/DDBJ whole genome shotgun (WGS) entry which is preliminary data.</text>
</comment>
<evidence type="ECO:0000256" key="3">
    <source>
        <dbReference type="ARBA" id="ARBA00004316"/>
    </source>
</evidence>
<evidence type="ECO:0000256" key="11">
    <source>
        <dbReference type="ARBA" id="ARBA00023273"/>
    </source>
</evidence>
<dbReference type="InterPro" id="IPR006626">
    <property type="entry name" value="PbH1"/>
</dbReference>
<feature type="transmembrane region" description="Helical" evidence="12">
    <location>
        <begin position="4390"/>
        <end position="4413"/>
    </location>
</feature>
<keyword evidence="6 13" id="KW-0732">Signal</keyword>
<evidence type="ECO:0000256" key="8">
    <source>
        <dbReference type="ARBA" id="ARBA00022989"/>
    </source>
</evidence>
<keyword evidence="17" id="KW-1185">Reference proteome</keyword>
<keyword evidence="4" id="KW-1003">Cell membrane</keyword>
<evidence type="ECO:0000256" key="4">
    <source>
        <dbReference type="ARBA" id="ARBA00022475"/>
    </source>
</evidence>
<comment type="subcellular location">
    <subcellularLocation>
        <location evidence="2">Cell membrane</location>
    </subcellularLocation>
    <subcellularLocation>
        <location evidence="3">Cell projection</location>
    </subcellularLocation>
    <subcellularLocation>
        <location evidence="1">Membrane</location>
        <topology evidence="1">Single-pass membrane protein</topology>
    </subcellularLocation>
</comment>
<gene>
    <name evidence="16" type="ORF">CVLEPA_LOCUS14091</name>
</gene>
<evidence type="ECO:0000256" key="9">
    <source>
        <dbReference type="ARBA" id="ARBA00023136"/>
    </source>
</evidence>
<evidence type="ECO:0000259" key="14">
    <source>
        <dbReference type="PROSITE" id="PS51484"/>
    </source>
</evidence>
<dbReference type="InterPro" id="IPR052387">
    <property type="entry name" value="Fibrocystin"/>
</dbReference>
<dbReference type="SMART" id="SM01225">
    <property type="entry name" value="G8"/>
    <property type="match status" value="2"/>
</dbReference>
<keyword evidence="9 12" id="KW-0472">Membrane</keyword>
<evidence type="ECO:0000256" key="2">
    <source>
        <dbReference type="ARBA" id="ARBA00004236"/>
    </source>
</evidence>
<evidence type="ECO:0000256" key="7">
    <source>
        <dbReference type="ARBA" id="ARBA00022737"/>
    </source>
</evidence>
<feature type="signal peptide" evidence="13">
    <location>
        <begin position="1"/>
        <end position="18"/>
    </location>
</feature>
<evidence type="ECO:0000256" key="13">
    <source>
        <dbReference type="SAM" id="SignalP"/>
    </source>
</evidence>
<keyword evidence="8 12" id="KW-1133">Transmembrane helix</keyword>
<feature type="chain" id="PRO_5046415635" description="Fibrocystin-L" evidence="13">
    <location>
        <begin position="19"/>
        <end position="4468"/>
    </location>
</feature>
<dbReference type="InterPro" id="IPR037524">
    <property type="entry name" value="PA14/GLEYA"/>
</dbReference>